<evidence type="ECO:0000313" key="3">
    <source>
        <dbReference type="Proteomes" id="UP001197093"/>
    </source>
</evidence>
<gene>
    <name evidence="2" type="ORF">NEMBOFW57_001954</name>
</gene>
<feature type="signal peptide" evidence="1">
    <location>
        <begin position="1"/>
        <end position="17"/>
    </location>
</feature>
<comment type="caution">
    <text evidence="2">The sequence shown here is derived from an EMBL/GenBank/DDBJ whole genome shotgun (WGS) entry which is preliminary data.</text>
</comment>
<dbReference type="AlphaFoldDB" id="A0AAD4F254"/>
<keyword evidence="3" id="KW-1185">Reference proteome</keyword>
<feature type="chain" id="PRO_5041896796" description="CBM-cenC domain-containing protein" evidence="1">
    <location>
        <begin position="18"/>
        <end position="305"/>
    </location>
</feature>
<dbReference type="PROSITE" id="PS51257">
    <property type="entry name" value="PROKAR_LIPOPROTEIN"/>
    <property type="match status" value="1"/>
</dbReference>
<proteinExistence type="predicted"/>
<keyword evidence="1" id="KW-0732">Signal</keyword>
<name>A0AAD4F254_9PEZI</name>
<dbReference type="EMBL" id="JAHCVI010000001">
    <property type="protein sequence ID" value="KAG7291926.1"/>
    <property type="molecule type" value="Genomic_DNA"/>
</dbReference>
<protein>
    <recommendedName>
        <fullName evidence="4">CBM-cenC domain-containing protein</fullName>
    </recommendedName>
</protein>
<reference evidence="2" key="1">
    <citation type="submission" date="2023-02" db="EMBL/GenBank/DDBJ databases">
        <authorList>
            <person name="Palmer J.M."/>
        </authorList>
    </citation>
    <scope>NUCLEOTIDE SEQUENCE</scope>
    <source>
        <strain evidence="2">FW57</strain>
    </source>
</reference>
<dbReference type="Proteomes" id="UP001197093">
    <property type="component" value="Unassembled WGS sequence"/>
</dbReference>
<evidence type="ECO:0000313" key="2">
    <source>
        <dbReference type="EMBL" id="KAG7291926.1"/>
    </source>
</evidence>
<organism evidence="2 3">
    <name type="scientific">Staphylotrichum longicolle</name>
    <dbReference type="NCBI Taxonomy" id="669026"/>
    <lineage>
        <taxon>Eukaryota</taxon>
        <taxon>Fungi</taxon>
        <taxon>Dikarya</taxon>
        <taxon>Ascomycota</taxon>
        <taxon>Pezizomycotina</taxon>
        <taxon>Sordariomycetes</taxon>
        <taxon>Sordariomycetidae</taxon>
        <taxon>Sordariales</taxon>
        <taxon>Chaetomiaceae</taxon>
        <taxon>Staphylotrichum</taxon>
    </lineage>
</organism>
<evidence type="ECO:0000256" key="1">
    <source>
        <dbReference type="SAM" id="SignalP"/>
    </source>
</evidence>
<dbReference type="Gene3D" id="2.60.120.260">
    <property type="entry name" value="Galactose-binding domain-like"/>
    <property type="match status" value="1"/>
</dbReference>
<evidence type="ECO:0008006" key="4">
    <source>
        <dbReference type="Google" id="ProtNLM"/>
    </source>
</evidence>
<accession>A0AAD4F254</accession>
<sequence>MKLSVLCLSGAIAGVLGACTGKPCSGKSTVTSVHTNIETAFAAVTVTTLTTTIHGPTTTFFAKRETPSPDPSSKIVAECSSAPARISSACSCILTPASTVTVVETVTATAAAEETITTTETVTIGAVATEAVQPTFTIPAQPILNGNFEGYTTDGTLAPWTDSTASRGGSVTPIPGVTACTLSSDCTTGTLVKVYAPGSGAVWPSGGTTSLIQESLLARPSTTYSVSFLYRCNNWDGTSSIDVRYNDRLVGGVECSNNNFNRITSGIQFTTDATGLGKLEIRFSNPSGSQGLYWYVDEFAAKAVN</sequence>